<evidence type="ECO:0000313" key="2">
    <source>
        <dbReference type="Proteomes" id="UP000644727"/>
    </source>
</evidence>
<evidence type="ECO:0000313" key="1">
    <source>
        <dbReference type="EMBL" id="MBE9403122.1"/>
    </source>
</evidence>
<dbReference type="Proteomes" id="UP000644727">
    <property type="component" value="Unassembled WGS sequence"/>
</dbReference>
<protein>
    <submittedName>
        <fullName evidence="1">YbdD/YjiX family protein</fullName>
    </submittedName>
</protein>
<keyword evidence="2" id="KW-1185">Reference proteome</keyword>
<proteinExistence type="predicted"/>
<dbReference type="EMBL" id="JADEYR010000001">
    <property type="protein sequence ID" value="MBE9403122.1"/>
    <property type="molecule type" value="Genomic_DNA"/>
</dbReference>
<dbReference type="Pfam" id="PF04328">
    <property type="entry name" value="Sel_put"/>
    <property type="match status" value="1"/>
</dbReference>
<gene>
    <name evidence="1" type="ORF">IOE58_02540</name>
</gene>
<reference evidence="1 2" key="1">
    <citation type="submission" date="2020-10" db="EMBL/GenBank/DDBJ databases">
        <title>Draft genome and description of Brachybacterium epidermidis sp nov.</title>
        <authorList>
            <person name="Boxberger M."/>
            <person name="La Scola B."/>
        </authorList>
    </citation>
    <scope>NUCLEOTIDE SEQUENCE [LARGE SCALE GENOMIC DNA]</scope>
    <source>
        <strain evidence="1 2">Marseille-Q2903</strain>
    </source>
</reference>
<name>A0ABR9VY58_9MICO</name>
<dbReference type="RefSeq" id="WP_193864833.1">
    <property type="nucleotide sequence ID" value="NZ_JADEYR010000001.1"/>
</dbReference>
<dbReference type="InterPro" id="IPR007423">
    <property type="entry name" value="Sel_put"/>
</dbReference>
<organism evidence="1 2">
    <name type="scientific">Brachybacterium epidermidis</name>
    <dbReference type="NCBI Taxonomy" id="2781983"/>
    <lineage>
        <taxon>Bacteria</taxon>
        <taxon>Bacillati</taxon>
        <taxon>Actinomycetota</taxon>
        <taxon>Actinomycetes</taxon>
        <taxon>Micrococcales</taxon>
        <taxon>Dermabacteraceae</taxon>
        <taxon>Brachybacterium</taxon>
    </lineage>
</organism>
<sequence>MALTSTLRSMLASACRIARGVLGSDAYDHYLRHHEITGCAHAPLSEREFWRQRYAEQDANPGSRCC</sequence>
<accession>A0ABR9VY58</accession>
<comment type="caution">
    <text evidence="1">The sequence shown here is derived from an EMBL/GenBank/DDBJ whole genome shotgun (WGS) entry which is preliminary data.</text>
</comment>